<dbReference type="Proteomes" id="UP001186944">
    <property type="component" value="Unassembled WGS sequence"/>
</dbReference>
<proteinExistence type="predicted"/>
<keyword evidence="1" id="KW-0175">Coiled coil</keyword>
<name>A0AA88XR85_PINIB</name>
<dbReference type="EMBL" id="VSWD01000010">
    <property type="protein sequence ID" value="KAK3090158.1"/>
    <property type="molecule type" value="Genomic_DNA"/>
</dbReference>
<evidence type="ECO:0000256" key="2">
    <source>
        <dbReference type="SAM" id="MobiDB-lite"/>
    </source>
</evidence>
<feature type="region of interest" description="Disordered" evidence="2">
    <location>
        <begin position="209"/>
        <end position="260"/>
    </location>
</feature>
<dbReference type="InterPro" id="IPR029512">
    <property type="entry name" value="CCDC154"/>
</dbReference>
<dbReference type="AlphaFoldDB" id="A0AA88XR85"/>
<feature type="region of interest" description="Disordered" evidence="2">
    <location>
        <begin position="882"/>
        <end position="922"/>
    </location>
</feature>
<feature type="region of interest" description="Disordered" evidence="2">
    <location>
        <begin position="708"/>
        <end position="868"/>
    </location>
</feature>
<feature type="coiled-coil region" evidence="1">
    <location>
        <begin position="61"/>
        <end position="148"/>
    </location>
</feature>
<accession>A0AA88XR85</accession>
<dbReference type="Pfam" id="PF15450">
    <property type="entry name" value="CCDC154"/>
    <property type="match status" value="1"/>
</dbReference>
<dbReference type="PANTHER" id="PTHR35153">
    <property type="entry name" value="COILED-COIL DOMAIN-CONTAINING PROTEIN 154"/>
    <property type="match status" value="1"/>
</dbReference>
<feature type="coiled-coil region" evidence="1">
    <location>
        <begin position="360"/>
        <end position="394"/>
    </location>
</feature>
<feature type="compositionally biased region" description="Polar residues" evidence="2">
    <location>
        <begin position="781"/>
        <end position="814"/>
    </location>
</feature>
<feature type="compositionally biased region" description="Polar residues" evidence="2">
    <location>
        <begin position="210"/>
        <end position="220"/>
    </location>
</feature>
<reference evidence="3" key="1">
    <citation type="submission" date="2019-08" db="EMBL/GenBank/DDBJ databases">
        <title>The improved chromosome-level genome for the pearl oyster Pinctada fucata martensii using PacBio sequencing and Hi-C.</title>
        <authorList>
            <person name="Zheng Z."/>
        </authorList>
    </citation>
    <scope>NUCLEOTIDE SEQUENCE</scope>
    <source>
        <strain evidence="3">ZZ-2019</strain>
        <tissue evidence="3">Adductor muscle</tissue>
    </source>
</reference>
<protein>
    <submittedName>
        <fullName evidence="3">Uncharacterized protein</fullName>
    </submittedName>
</protein>
<feature type="coiled-coil region" evidence="1">
    <location>
        <begin position="174"/>
        <end position="208"/>
    </location>
</feature>
<dbReference type="PANTHER" id="PTHR35153:SF1">
    <property type="entry name" value="COILED-COIL DOMAIN-CONTAINING PROTEIN 154"/>
    <property type="match status" value="1"/>
</dbReference>
<feature type="compositionally biased region" description="Polar residues" evidence="2">
    <location>
        <begin position="736"/>
        <end position="748"/>
    </location>
</feature>
<comment type="caution">
    <text evidence="3">The sequence shown here is derived from an EMBL/GenBank/DDBJ whole genome shotgun (WGS) entry which is preliminary data.</text>
</comment>
<organism evidence="3 4">
    <name type="scientific">Pinctada imbricata</name>
    <name type="common">Atlantic pearl-oyster</name>
    <name type="synonym">Pinctada martensii</name>
    <dbReference type="NCBI Taxonomy" id="66713"/>
    <lineage>
        <taxon>Eukaryota</taxon>
        <taxon>Metazoa</taxon>
        <taxon>Spiralia</taxon>
        <taxon>Lophotrochozoa</taxon>
        <taxon>Mollusca</taxon>
        <taxon>Bivalvia</taxon>
        <taxon>Autobranchia</taxon>
        <taxon>Pteriomorphia</taxon>
        <taxon>Pterioida</taxon>
        <taxon>Pterioidea</taxon>
        <taxon>Pteriidae</taxon>
        <taxon>Pinctada</taxon>
    </lineage>
</organism>
<sequence length="922" mass="104055">MTTICIFLFDRPPASTQFPNKYGYLPDINSPRPGEGALVPLTRKASPGYRPPSELDSDDRVRQLEVRLGVAEKSNRALLEEVLRLQAEVKTTNRRNEDLIREERGSRHNLESAMKINNELITQLSSRIKEAEDKLSEEKTALSSLVNHTKGVEQAVRSSQNELIAKKDVQSGRIIEMRNELDSLLSSKEQLERITLQLSDELRNVKLKQDQQSSDFSSVMNDLKTRSKRLEEESRTQLDALRKTSSVQSQSEHQTTQLRGQVETRLAELRDVLVDLRAKQEAEITDRRGLEQSTTTKIHELQQQLAESNRKREENMHKIDLLLREKEHSAQADRINLNSKVADTVEDVNKRLLSKEIKIREEMQDRYLQLERLVQQEQQQRREYERAAREDSDRKLAVVKHGGEESNAEIRELMKIDRAKLNATLKKLDESISIVEKQTLENKKSFEKVMSAEISQRKQHEHSTAEKLDGVNEKLQLATSSLQQSIGAMTQAMSSNSQKQRQEIRQLMQDHKDSTTRAMTDLDARMNFLKARMNEFEEKLEARVATATHLLSENLREKVEAISMWQDTTQQTIKEMSISLAKLPEEVYAVQEKQTLMKNEMDSRVTAETEKRAQEIATLKQEIEALKQRRDPNPATQQDISNVQASLRKMADSIQTVKTVLGMKIQSEQKLRVSGLEDLQTQINQIKVNAGMGNVYNTRPDYLRHDLDTGLGSWDDPTPQTLTGKDASSRGGEVSTARNESGGQNVSQMGAIPEGGESGRTKTPNTPTNGKSKDSPRRNDTTAQSRNNTPTAQGTTNSPSKSRNATPVNKTPRNATPAGTPAGTPKDRTPAQSRNATPNTGRNKDQNNAATTNQGGETSTSLENRGDEVQKLQDEIAILRTALEPLVKKPLPRSFIKNPNQRNNQGDDTPDVNRHSVANAYR</sequence>
<feature type="compositionally biased region" description="Polar residues" evidence="2">
    <location>
        <begin position="243"/>
        <end position="259"/>
    </location>
</feature>
<feature type="compositionally biased region" description="Polar residues" evidence="2">
    <location>
        <begin position="761"/>
        <end position="770"/>
    </location>
</feature>
<feature type="compositionally biased region" description="Polar residues" evidence="2">
    <location>
        <begin position="897"/>
        <end position="907"/>
    </location>
</feature>
<feature type="compositionally biased region" description="Basic and acidic residues" evidence="2">
    <location>
        <begin position="771"/>
        <end position="780"/>
    </location>
</feature>
<evidence type="ECO:0000313" key="4">
    <source>
        <dbReference type="Proteomes" id="UP001186944"/>
    </source>
</evidence>
<evidence type="ECO:0000313" key="3">
    <source>
        <dbReference type="EMBL" id="KAK3090158.1"/>
    </source>
</evidence>
<feature type="compositionally biased region" description="Polar residues" evidence="2">
    <location>
        <begin position="830"/>
        <end position="863"/>
    </location>
</feature>
<gene>
    <name evidence="3" type="ORF">FSP39_009556</name>
</gene>
<feature type="compositionally biased region" description="Basic and acidic residues" evidence="2">
    <location>
        <begin position="223"/>
        <end position="242"/>
    </location>
</feature>
<evidence type="ECO:0000256" key="1">
    <source>
        <dbReference type="SAM" id="Coils"/>
    </source>
</evidence>
<keyword evidence="4" id="KW-1185">Reference proteome</keyword>